<sequence>MGGPNIGEESGQCASCGGPAETRCTGCRNVFYCGRECQKKGWPSHRDVCRPFTIAKNQKCGRHLVASRDLAVDDIITEESPLVLGPKQETEPLCLGCYKRITGNYRCSRCSWPMCSPECENHPDHKPECDVTKATGLTICVDDMDSPHHLYEVITVLRCLVLSGKEPKRWKSSTERMNNPYMRGAGTPQYRHNQEHVVQVLREKFKIHEYPGVDASESDIHTVLGLLQFNNVPTKTAYAEVQALYPMASLASHSCVPNTKPVFKDGKLILRASDPIPRGEPITAIYADILWGTRARRDYLRQTRLFSCTCKRCRDPTELNTYFSALACRRCSSPVLPMDPLDDHTAWACGKCSHEMSVEEVLRTTLALGASVEIALANPTIETLEALQIDWHSRAHPNHYHLHAVKHSLLQLYGRSKEKADEKEKDAAHWVEIAKKEKACKEFLTVCSRLDPTTAHTIPFVGLTFYEYHKTILQNSQRLFSQAKISTQQLKKRMLLSKALLKKAMEIFKHEAEDTPEGQLYLTCQEEIIHIGKWMLAVGLI</sequence>
<dbReference type="SMART" id="SM00317">
    <property type="entry name" value="SET"/>
    <property type="match status" value="1"/>
</dbReference>
<evidence type="ECO:0000256" key="3">
    <source>
        <dbReference type="ARBA" id="ARBA00022833"/>
    </source>
</evidence>
<proteinExistence type="predicted"/>
<evidence type="ECO:0008006" key="9">
    <source>
        <dbReference type="Google" id="ProtNLM"/>
    </source>
</evidence>
<dbReference type="SUPFAM" id="SSF82199">
    <property type="entry name" value="SET domain"/>
    <property type="match status" value="1"/>
</dbReference>
<dbReference type="InterPro" id="IPR001214">
    <property type="entry name" value="SET_dom"/>
</dbReference>
<keyword evidence="8" id="KW-1185">Reference proteome</keyword>
<dbReference type="GO" id="GO:0008270">
    <property type="term" value="F:zinc ion binding"/>
    <property type="evidence" value="ECO:0007669"/>
    <property type="project" value="UniProtKB-KW"/>
</dbReference>
<dbReference type="EMBL" id="JAXCGZ010002077">
    <property type="protein sequence ID" value="KAK7084471.1"/>
    <property type="molecule type" value="Genomic_DNA"/>
</dbReference>
<organism evidence="7 8">
    <name type="scientific">Halocaridina rubra</name>
    <name type="common">Hawaiian red shrimp</name>
    <dbReference type="NCBI Taxonomy" id="373956"/>
    <lineage>
        <taxon>Eukaryota</taxon>
        <taxon>Metazoa</taxon>
        <taxon>Ecdysozoa</taxon>
        <taxon>Arthropoda</taxon>
        <taxon>Crustacea</taxon>
        <taxon>Multicrustacea</taxon>
        <taxon>Malacostraca</taxon>
        <taxon>Eumalacostraca</taxon>
        <taxon>Eucarida</taxon>
        <taxon>Decapoda</taxon>
        <taxon>Pleocyemata</taxon>
        <taxon>Caridea</taxon>
        <taxon>Atyoidea</taxon>
        <taxon>Atyidae</taxon>
        <taxon>Halocaridina</taxon>
    </lineage>
</organism>
<dbReference type="PROSITE" id="PS50280">
    <property type="entry name" value="SET"/>
    <property type="match status" value="1"/>
</dbReference>
<dbReference type="GO" id="GO:0008170">
    <property type="term" value="F:N-methyltransferase activity"/>
    <property type="evidence" value="ECO:0007669"/>
    <property type="project" value="UniProtKB-ARBA"/>
</dbReference>
<evidence type="ECO:0000313" key="7">
    <source>
        <dbReference type="EMBL" id="KAK7084471.1"/>
    </source>
</evidence>
<dbReference type="InterPro" id="IPR053010">
    <property type="entry name" value="SET_SmydA-8"/>
</dbReference>
<dbReference type="PANTHER" id="PTHR46455">
    <property type="entry name" value="SET AND MYND DOMAIN CONTAINING, ARTHROPOD-SPECIFIC, MEMBER 4, ISOFORM A"/>
    <property type="match status" value="1"/>
</dbReference>
<dbReference type="Gene3D" id="2.170.270.10">
    <property type="entry name" value="SET domain"/>
    <property type="match status" value="1"/>
</dbReference>
<dbReference type="InterPro" id="IPR002893">
    <property type="entry name" value="Znf_MYND"/>
</dbReference>
<evidence type="ECO:0000259" key="5">
    <source>
        <dbReference type="PROSITE" id="PS50280"/>
    </source>
</evidence>
<dbReference type="Proteomes" id="UP001381693">
    <property type="component" value="Unassembled WGS sequence"/>
</dbReference>
<dbReference type="PROSITE" id="PS50865">
    <property type="entry name" value="ZF_MYND_2"/>
    <property type="match status" value="1"/>
</dbReference>
<dbReference type="Gene3D" id="6.10.140.2220">
    <property type="match status" value="2"/>
</dbReference>
<comment type="caution">
    <text evidence="7">The sequence shown here is derived from an EMBL/GenBank/DDBJ whole genome shotgun (WGS) entry which is preliminary data.</text>
</comment>
<dbReference type="GO" id="GO:0008757">
    <property type="term" value="F:S-adenosylmethionine-dependent methyltransferase activity"/>
    <property type="evidence" value="ECO:0007669"/>
    <property type="project" value="UniProtKB-ARBA"/>
</dbReference>
<evidence type="ECO:0000256" key="2">
    <source>
        <dbReference type="ARBA" id="ARBA00022771"/>
    </source>
</evidence>
<evidence type="ECO:0000256" key="1">
    <source>
        <dbReference type="ARBA" id="ARBA00022723"/>
    </source>
</evidence>
<dbReference type="GO" id="GO:0008276">
    <property type="term" value="F:protein methyltransferase activity"/>
    <property type="evidence" value="ECO:0007669"/>
    <property type="project" value="UniProtKB-ARBA"/>
</dbReference>
<evidence type="ECO:0000259" key="6">
    <source>
        <dbReference type="PROSITE" id="PS50865"/>
    </source>
</evidence>
<dbReference type="InterPro" id="IPR046341">
    <property type="entry name" value="SET_dom_sf"/>
</dbReference>
<keyword evidence="3" id="KW-0862">Zinc</keyword>
<keyword evidence="1" id="KW-0479">Metal-binding</keyword>
<dbReference type="Gene3D" id="1.10.220.160">
    <property type="match status" value="1"/>
</dbReference>
<accession>A0AAN9A858</accession>
<dbReference type="CDD" id="cd20071">
    <property type="entry name" value="SET_SMYD"/>
    <property type="match status" value="1"/>
</dbReference>
<protein>
    <recommendedName>
        <fullName evidence="9">Protein msta</fullName>
    </recommendedName>
</protein>
<name>A0AAN9A858_HALRR</name>
<keyword evidence="2 4" id="KW-0863">Zinc-finger</keyword>
<evidence type="ECO:0000313" key="8">
    <source>
        <dbReference type="Proteomes" id="UP001381693"/>
    </source>
</evidence>
<feature type="domain" description="MYND-type" evidence="6">
    <location>
        <begin position="13"/>
        <end position="49"/>
    </location>
</feature>
<dbReference type="AlphaFoldDB" id="A0AAN9A858"/>
<reference evidence="7 8" key="1">
    <citation type="submission" date="2023-11" db="EMBL/GenBank/DDBJ databases">
        <title>Halocaridina rubra genome assembly.</title>
        <authorList>
            <person name="Smith C."/>
        </authorList>
    </citation>
    <scope>NUCLEOTIDE SEQUENCE [LARGE SCALE GENOMIC DNA]</scope>
    <source>
        <strain evidence="7">EP-1</strain>
        <tissue evidence="7">Whole</tissue>
    </source>
</reference>
<feature type="domain" description="SET" evidence="5">
    <location>
        <begin position="50"/>
        <end position="287"/>
    </location>
</feature>
<gene>
    <name evidence="7" type="ORF">SK128_012409</name>
</gene>
<dbReference type="PANTHER" id="PTHR46455:SF5">
    <property type="entry name" value="SET AND MYND DOMAIN CONTAINING, ARTHROPOD-SPECIFIC, MEMBER 4, ISOFORM A"/>
    <property type="match status" value="1"/>
</dbReference>
<dbReference type="PROSITE" id="PS01360">
    <property type="entry name" value="ZF_MYND_1"/>
    <property type="match status" value="1"/>
</dbReference>
<evidence type="ECO:0000256" key="4">
    <source>
        <dbReference type="PROSITE-ProRule" id="PRU00134"/>
    </source>
</evidence>
<dbReference type="Pfam" id="PF01753">
    <property type="entry name" value="zf-MYND"/>
    <property type="match status" value="1"/>
</dbReference>